<evidence type="ECO:0000313" key="3">
    <source>
        <dbReference type="EnsemblMetazoa" id="KAF7489271.1"/>
    </source>
</evidence>
<name>A0A834VA99_SARSC</name>
<accession>A0A834VA99</accession>
<dbReference type="EnsemblMetazoa" id="SSS_413s_mrna">
    <property type="protein sequence ID" value="KAF7489271.1"/>
    <property type="gene ID" value="SSS_413"/>
</dbReference>
<gene>
    <name evidence="2" type="ORF">SSS_413</name>
</gene>
<keyword evidence="1" id="KW-0732">Signal</keyword>
<protein>
    <submittedName>
        <fullName evidence="2 3">Uncharacterized protein</fullName>
    </submittedName>
</protein>
<evidence type="ECO:0000313" key="2">
    <source>
        <dbReference type="EMBL" id="KAF7489271.1"/>
    </source>
</evidence>
<keyword evidence="4" id="KW-1185">Reference proteome</keyword>
<feature type="chain" id="PRO_5038259474" evidence="1">
    <location>
        <begin position="28"/>
        <end position="137"/>
    </location>
</feature>
<organism evidence="2">
    <name type="scientific">Sarcoptes scabiei</name>
    <name type="common">Itch mite</name>
    <name type="synonym">Acarus scabiei</name>
    <dbReference type="NCBI Taxonomy" id="52283"/>
    <lineage>
        <taxon>Eukaryota</taxon>
        <taxon>Metazoa</taxon>
        <taxon>Ecdysozoa</taxon>
        <taxon>Arthropoda</taxon>
        <taxon>Chelicerata</taxon>
        <taxon>Arachnida</taxon>
        <taxon>Acari</taxon>
        <taxon>Acariformes</taxon>
        <taxon>Sarcoptiformes</taxon>
        <taxon>Astigmata</taxon>
        <taxon>Psoroptidia</taxon>
        <taxon>Sarcoptoidea</taxon>
        <taxon>Sarcoptidae</taxon>
        <taxon>Sarcoptinae</taxon>
        <taxon>Sarcoptes</taxon>
    </lineage>
</organism>
<dbReference type="AlphaFoldDB" id="A0A834VA99"/>
<dbReference type="OrthoDB" id="6509676at2759"/>
<reference evidence="2" key="2">
    <citation type="submission" date="2020-01" db="EMBL/GenBank/DDBJ databases">
        <authorList>
            <person name="Korhonen P.K.K."/>
            <person name="Guangxu M.G."/>
            <person name="Wang T.W."/>
            <person name="Stroehlein A.J.S."/>
            <person name="Young N.D."/>
            <person name="Ang C.-S.A."/>
            <person name="Fernando D.W.F."/>
            <person name="Lu H.L."/>
            <person name="Taylor S.T."/>
            <person name="Ehtesham M.E.M."/>
            <person name="Najaraj S.H.N."/>
            <person name="Harsha G.H.G."/>
            <person name="Madugundu A.M."/>
            <person name="Renuse S.R."/>
            <person name="Holt D.H."/>
            <person name="Pandey A.P."/>
            <person name="Papenfuss A.P."/>
            <person name="Gasser R.B.G."/>
            <person name="Fischer K.F."/>
        </authorList>
    </citation>
    <scope>NUCLEOTIDE SEQUENCE</scope>
    <source>
        <strain evidence="2">SSS_KF_BRIS2020</strain>
    </source>
</reference>
<evidence type="ECO:0000313" key="4">
    <source>
        <dbReference type="Proteomes" id="UP000070412"/>
    </source>
</evidence>
<proteinExistence type="predicted"/>
<feature type="signal peptide" evidence="1">
    <location>
        <begin position="1"/>
        <end position="27"/>
    </location>
</feature>
<dbReference type="EMBL" id="WVUK01000065">
    <property type="protein sequence ID" value="KAF7489271.1"/>
    <property type="molecule type" value="Genomic_DNA"/>
</dbReference>
<reference evidence="3" key="3">
    <citation type="submission" date="2022-06" db="UniProtKB">
        <authorList>
            <consortium name="EnsemblMetazoa"/>
        </authorList>
    </citation>
    <scope>IDENTIFICATION</scope>
</reference>
<sequence>MQKIIYFRFNYLLFISMIVCQSDLIQAQQPNGPNNNGMNNINEVPNNNENLGGLIDVDVHRTPNGGKHVGVHIPSVYEMDLDKEMNRVNLGLRLFQGLINVRVDDQPRIKRKHKLLMLALASLPIWNQQSYQSGYSY</sequence>
<dbReference type="Proteomes" id="UP000070412">
    <property type="component" value="Unassembled WGS sequence"/>
</dbReference>
<reference evidence="4" key="1">
    <citation type="journal article" date="2020" name="PLoS Negl. Trop. Dis.">
        <title>High-quality nuclear genome for Sarcoptes scabiei-A critical resource for a neglected parasite.</title>
        <authorList>
            <person name="Korhonen P.K."/>
            <person name="Gasser R.B."/>
            <person name="Ma G."/>
            <person name="Wang T."/>
            <person name="Stroehlein A.J."/>
            <person name="Young N.D."/>
            <person name="Ang C.S."/>
            <person name="Fernando D.D."/>
            <person name="Lu H.C."/>
            <person name="Taylor S."/>
            <person name="Reynolds S.L."/>
            <person name="Mofiz E."/>
            <person name="Najaraj S.H."/>
            <person name="Gowda H."/>
            <person name="Madugundu A."/>
            <person name="Renuse S."/>
            <person name="Holt D."/>
            <person name="Pandey A."/>
            <person name="Papenfuss A.T."/>
            <person name="Fischer K."/>
        </authorList>
    </citation>
    <scope>NUCLEOTIDE SEQUENCE [LARGE SCALE GENOMIC DNA]</scope>
</reference>
<evidence type="ECO:0000256" key="1">
    <source>
        <dbReference type="SAM" id="SignalP"/>
    </source>
</evidence>